<proteinExistence type="predicted"/>
<sequence length="57" mass="6526">QAESLDITEVLQTEIQVLIDHIDIAYAEKLSAMEYIDIDQFESTQDLTISDNQIIEL</sequence>
<evidence type="ECO:0000313" key="1">
    <source>
        <dbReference type="EMBL" id="CAG8715265.1"/>
    </source>
</evidence>
<gene>
    <name evidence="1" type="ORF">AMORRO_LOCUS12961</name>
</gene>
<dbReference type="EMBL" id="CAJVPV010020613">
    <property type="protein sequence ID" value="CAG8715265.1"/>
    <property type="molecule type" value="Genomic_DNA"/>
</dbReference>
<feature type="non-terminal residue" evidence="1">
    <location>
        <position position="57"/>
    </location>
</feature>
<protein>
    <submittedName>
        <fullName evidence="1">15017_t:CDS:1</fullName>
    </submittedName>
</protein>
<reference evidence="1" key="1">
    <citation type="submission" date="2021-06" db="EMBL/GenBank/DDBJ databases">
        <authorList>
            <person name="Kallberg Y."/>
            <person name="Tangrot J."/>
            <person name="Rosling A."/>
        </authorList>
    </citation>
    <scope>NUCLEOTIDE SEQUENCE</scope>
    <source>
        <strain evidence="1">CL551</strain>
    </source>
</reference>
<evidence type="ECO:0000313" key="2">
    <source>
        <dbReference type="Proteomes" id="UP000789342"/>
    </source>
</evidence>
<dbReference type="AlphaFoldDB" id="A0A9N9N9M9"/>
<dbReference type="Proteomes" id="UP000789342">
    <property type="component" value="Unassembled WGS sequence"/>
</dbReference>
<feature type="non-terminal residue" evidence="1">
    <location>
        <position position="1"/>
    </location>
</feature>
<keyword evidence="2" id="KW-1185">Reference proteome</keyword>
<organism evidence="1 2">
    <name type="scientific">Acaulospora morrowiae</name>
    <dbReference type="NCBI Taxonomy" id="94023"/>
    <lineage>
        <taxon>Eukaryota</taxon>
        <taxon>Fungi</taxon>
        <taxon>Fungi incertae sedis</taxon>
        <taxon>Mucoromycota</taxon>
        <taxon>Glomeromycotina</taxon>
        <taxon>Glomeromycetes</taxon>
        <taxon>Diversisporales</taxon>
        <taxon>Acaulosporaceae</taxon>
        <taxon>Acaulospora</taxon>
    </lineage>
</organism>
<accession>A0A9N9N9M9</accession>
<comment type="caution">
    <text evidence="1">The sequence shown here is derived from an EMBL/GenBank/DDBJ whole genome shotgun (WGS) entry which is preliminary data.</text>
</comment>
<name>A0A9N9N9M9_9GLOM</name>